<dbReference type="InterPro" id="IPR051848">
    <property type="entry name" value="PGIP"/>
</dbReference>
<evidence type="ECO:0000256" key="5">
    <source>
        <dbReference type="SAM" id="SignalP"/>
    </source>
</evidence>
<feature type="chain" id="PRO_5042859462" description="Leucine-rich repeat-containing N-terminal plant-type domain-containing protein" evidence="5">
    <location>
        <begin position="32"/>
        <end position="338"/>
    </location>
</feature>
<reference evidence="7 8" key="1">
    <citation type="submission" date="2024-02" db="EMBL/GenBank/DDBJ databases">
        <title>High-quality chromosome-scale genome assembly of Pensacola bahiagrass (Paspalum notatum Flugge var. saurae).</title>
        <authorList>
            <person name="Vega J.M."/>
            <person name="Podio M."/>
            <person name="Orjuela J."/>
            <person name="Siena L.A."/>
            <person name="Pessino S.C."/>
            <person name="Combes M.C."/>
            <person name="Mariac C."/>
            <person name="Albertini E."/>
            <person name="Pupilli F."/>
            <person name="Ortiz J.P.A."/>
            <person name="Leblanc O."/>
        </authorList>
    </citation>
    <scope>NUCLEOTIDE SEQUENCE [LARGE SCALE GENOMIC DNA]</scope>
    <source>
        <strain evidence="7">R1</strain>
        <tissue evidence="7">Leaf</tissue>
    </source>
</reference>
<name>A0AAQ3T2C7_PASNO</name>
<comment type="subcellular location">
    <subcellularLocation>
        <location evidence="1">Cell envelope</location>
    </subcellularLocation>
</comment>
<dbReference type="Pfam" id="PF00560">
    <property type="entry name" value="LRR_1"/>
    <property type="match status" value="1"/>
</dbReference>
<evidence type="ECO:0000259" key="6">
    <source>
        <dbReference type="Pfam" id="PF08263"/>
    </source>
</evidence>
<accession>A0AAQ3T2C7</accession>
<keyword evidence="3" id="KW-0677">Repeat</keyword>
<keyword evidence="2" id="KW-0433">Leucine-rich repeat</keyword>
<organism evidence="7 8">
    <name type="scientific">Paspalum notatum var. saurae</name>
    <dbReference type="NCBI Taxonomy" id="547442"/>
    <lineage>
        <taxon>Eukaryota</taxon>
        <taxon>Viridiplantae</taxon>
        <taxon>Streptophyta</taxon>
        <taxon>Embryophyta</taxon>
        <taxon>Tracheophyta</taxon>
        <taxon>Spermatophyta</taxon>
        <taxon>Magnoliopsida</taxon>
        <taxon>Liliopsida</taxon>
        <taxon>Poales</taxon>
        <taxon>Poaceae</taxon>
        <taxon>PACMAD clade</taxon>
        <taxon>Panicoideae</taxon>
        <taxon>Andropogonodae</taxon>
        <taxon>Paspaleae</taxon>
        <taxon>Paspalinae</taxon>
        <taxon>Paspalum</taxon>
    </lineage>
</organism>
<feature type="signal peptide" evidence="5">
    <location>
        <begin position="1"/>
        <end position="31"/>
    </location>
</feature>
<dbReference type="SUPFAM" id="SSF52058">
    <property type="entry name" value="L domain-like"/>
    <property type="match status" value="1"/>
</dbReference>
<keyword evidence="8" id="KW-1185">Reference proteome</keyword>
<evidence type="ECO:0000256" key="2">
    <source>
        <dbReference type="ARBA" id="ARBA00022614"/>
    </source>
</evidence>
<evidence type="ECO:0000256" key="4">
    <source>
        <dbReference type="ARBA" id="ARBA00038043"/>
    </source>
</evidence>
<evidence type="ECO:0000313" key="7">
    <source>
        <dbReference type="EMBL" id="WVZ65388.1"/>
    </source>
</evidence>
<feature type="domain" description="Leucine-rich repeat-containing N-terminal plant-type" evidence="6">
    <location>
        <begin position="35"/>
        <end position="67"/>
    </location>
</feature>
<evidence type="ECO:0000256" key="3">
    <source>
        <dbReference type="ARBA" id="ARBA00022737"/>
    </source>
</evidence>
<dbReference type="PANTHER" id="PTHR48059:SF23">
    <property type="entry name" value="LEUCINE-RICH REPEAT-CONTAINING N-TERMINAL PLANT-TYPE DOMAIN-CONTAINING PROTEIN"/>
    <property type="match status" value="1"/>
</dbReference>
<gene>
    <name evidence="7" type="ORF">U9M48_014762</name>
</gene>
<dbReference type="InterPro" id="IPR013210">
    <property type="entry name" value="LRR_N_plant-typ"/>
</dbReference>
<dbReference type="InterPro" id="IPR001611">
    <property type="entry name" value="Leu-rich_rpt"/>
</dbReference>
<dbReference type="Gene3D" id="3.80.10.10">
    <property type="entry name" value="Ribonuclease Inhibitor"/>
    <property type="match status" value="1"/>
</dbReference>
<sequence>MSTSSTPLVSSSWLALLCFLLLASCTAPSAADCDPGDRAALLRVKAQLGDPVRLSAWQPSTDCCAAWGPAVACDATGRVTGLALAALSDVSARVPPALGELAALEVLQVQAVPGLLGPVPASFANLTRLLDLDVSGTSISGPVPGRLLSRAVGLRTLVIARSRLAGPVPACLAALPALRYLDLSGNMLTGAIPPGLLHGTFRFLLLSDNRLTGEIPRDYGGADVDTVDLSRNRLTGDPSAFLFGITKPTAKIDLSWNQLEFDLTEVWFPHHLRFLDLSHNRIRGAVAKSLRDVRLEHFDVSYNQLCGEIPAGRFMSMHGADSYAHNQCLCGTPLPPCE</sequence>
<dbReference type="InterPro" id="IPR032675">
    <property type="entry name" value="LRR_dom_sf"/>
</dbReference>
<protein>
    <recommendedName>
        <fullName evidence="6">Leucine-rich repeat-containing N-terminal plant-type domain-containing protein</fullName>
    </recommendedName>
</protein>
<proteinExistence type="inferred from homology"/>
<dbReference type="Proteomes" id="UP001341281">
    <property type="component" value="Chromosome 03"/>
</dbReference>
<evidence type="ECO:0000313" key="8">
    <source>
        <dbReference type="Proteomes" id="UP001341281"/>
    </source>
</evidence>
<evidence type="ECO:0000256" key="1">
    <source>
        <dbReference type="ARBA" id="ARBA00004196"/>
    </source>
</evidence>
<dbReference type="EMBL" id="CP144747">
    <property type="protein sequence ID" value="WVZ65388.1"/>
    <property type="molecule type" value="Genomic_DNA"/>
</dbReference>
<dbReference type="Pfam" id="PF13516">
    <property type="entry name" value="LRR_6"/>
    <property type="match status" value="1"/>
</dbReference>
<keyword evidence="5" id="KW-0732">Signal</keyword>
<dbReference type="PANTHER" id="PTHR48059">
    <property type="entry name" value="POLYGALACTURONASE INHIBITOR 1"/>
    <property type="match status" value="1"/>
</dbReference>
<dbReference type="Pfam" id="PF08263">
    <property type="entry name" value="LRRNT_2"/>
    <property type="match status" value="1"/>
</dbReference>
<dbReference type="AlphaFoldDB" id="A0AAQ3T2C7"/>
<comment type="similarity">
    <text evidence="4">Belongs to the polygalacturonase-inhibiting protein family.</text>
</comment>